<evidence type="ECO:0000313" key="1">
    <source>
        <dbReference type="EMBL" id="KAH6888138.1"/>
    </source>
</evidence>
<evidence type="ECO:0000313" key="2">
    <source>
        <dbReference type="Proteomes" id="UP000777438"/>
    </source>
</evidence>
<dbReference type="Pfam" id="PF06293">
    <property type="entry name" value="Kdo"/>
    <property type="match status" value="1"/>
</dbReference>
<organism evidence="1 2">
    <name type="scientific">Thelonectria olida</name>
    <dbReference type="NCBI Taxonomy" id="1576542"/>
    <lineage>
        <taxon>Eukaryota</taxon>
        <taxon>Fungi</taxon>
        <taxon>Dikarya</taxon>
        <taxon>Ascomycota</taxon>
        <taxon>Pezizomycotina</taxon>
        <taxon>Sordariomycetes</taxon>
        <taxon>Hypocreomycetidae</taxon>
        <taxon>Hypocreales</taxon>
        <taxon>Nectriaceae</taxon>
        <taxon>Thelonectria</taxon>
    </lineage>
</organism>
<sequence>MTHKTNGNIQLLQQLVDYRDGHESEYRFLVDARHVKYVAVDPGILSYHIRTFSTIPIALLPTFPAGSWNEGRISKDSVTGDLFFSRATKRDLPGVRSIWHGTLIDHLELTKLYQVRQNIHVVTHPFFDRPIMVKFAAFPWQTQSLEVETAAYRWIHGRGIGPSFLGHITEAGRVIGFMMEMIEGSRTAEAWDLAVCRGALARLHSLRIKHGDINKHNFLVVGGHAVIIDFETTRRCSNKEELREEMQHLERILSVPVCTEGVGFPVVATGLTC</sequence>
<evidence type="ECO:0008006" key="3">
    <source>
        <dbReference type="Google" id="ProtNLM"/>
    </source>
</evidence>
<dbReference type="InterPro" id="IPR052396">
    <property type="entry name" value="Meiotic_Drive_Suppr_Kinase"/>
</dbReference>
<name>A0A9P8W3J0_9HYPO</name>
<dbReference type="Proteomes" id="UP000777438">
    <property type="component" value="Unassembled WGS sequence"/>
</dbReference>
<dbReference type="AlphaFoldDB" id="A0A9P8W3J0"/>
<dbReference type="InterPro" id="IPR011009">
    <property type="entry name" value="Kinase-like_dom_sf"/>
</dbReference>
<proteinExistence type="predicted"/>
<comment type="caution">
    <text evidence="1">The sequence shown here is derived from an EMBL/GenBank/DDBJ whole genome shotgun (WGS) entry which is preliminary data.</text>
</comment>
<dbReference type="Gene3D" id="1.10.510.10">
    <property type="entry name" value="Transferase(Phosphotransferase) domain 1"/>
    <property type="match status" value="1"/>
</dbReference>
<dbReference type="PANTHER" id="PTHR37171:SF1">
    <property type="entry name" value="SERINE_THREONINE-PROTEIN KINASE YRZF-RELATED"/>
    <property type="match status" value="1"/>
</dbReference>
<dbReference type="OrthoDB" id="5071209at2759"/>
<reference evidence="1 2" key="1">
    <citation type="journal article" date="2021" name="Nat. Commun.">
        <title>Genetic determinants of endophytism in the Arabidopsis root mycobiome.</title>
        <authorList>
            <person name="Mesny F."/>
            <person name="Miyauchi S."/>
            <person name="Thiergart T."/>
            <person name="Pickel B."/>
            <person name="Atanasova L."/>
            <person name="Karlsson M."/>
            <person name="Huettel B."/>
            <person name="Barry K.W."/>
            <person name="Haridas S."/>
            <person name="Chen C."/>
            <person name="Bauer D."/>
            <person name="Andreopoulos W."/>
            <person name="Pangilinan J."/>
            <person name="LaButti K."/>
            <person name="Riley R."/>
            <person name="Lipzen A."/>
            <person name="Clum A."/>
            <person name="Drula E."/>
            <person name="Henrissat B."/>
            <person name="Kohler A."/>
            <person name="Grigoriev I.V."/>
            <person name="Martin F.M."/>
            <person name="Hacquard S."/>
        </authorList>
    </citation>
    <scope>NUCLEOTIDE SEQUENCE [LARGE SCALE GENOMIC DNA]</scope>
    <source>
        <strain evidence="1 2">MPI-CAGE-CH-0241</strain>
    </source>
</reference>
<dbReference type="PANTHER" id="PTHR37171">
    <property type="entry name" value="SERINE/THREONINE-PROTEIN KINASE YRZF-RELATED"/>
    <property type="match status" value="1"/>
</dbReference>
<accession>A0A9P8W3J0</accession>
<keyword evidence="2" id="KW-1185">Reference proteome</keyword>
<gene>
    <name evidence="1" type="ORF">B0T10DRAFT_489610</name>
</gene>
<dbReference type="SUPFAM" id="SSF56112">
    <property type="entry name" value="Protein kinase-like (PK-like)"/>
    <property type="match status" value="1"/>
</dbReference>
<protein>
    <recommendedName>
        <fullName evidence="3">Alpha-galactosidase A</fullName>
    </recommendedName>
</protein>
<dbReference type="EMBL" id="JAGPYM010000013">
    <property type="protein sequence ID" value="KAH6888138.1"/>
    <property type="molecule type" value="Genomic_DNA"/>
</dbReference>